<dbReference type="Proteomes" id="UP000306236">
    <property type="component" value="Unassembled WGS sequence"/>
</dbReference>
<dbReference type="NCBIfam" id="NF005603">
    <property type="entry name" value="PRK07340.1"/>
    <property type="match status" value="1"/>
</dbReference>
<dbReference type="InterPro" id="IPR036291">
    <property type="entry name" value="NAD(P)-bd_dom_sf"/>
</dbReference>
<dbReference type="RefSeq" id="WP_136406062.1">
    <property type="nucleotide sequence ID" value="NZ_SSWX01000008.1"/>
</dbReference>
<dbReference type="AlphaFoldDB" id="A0A4S5BMT9"/>
<dbReference type="Gene3D" id="3.30.1780.10">
    <property type="entry name" value="ornithine cyclodeaminase, domain 1"/>
    <property type="match status" value="1"/>
</dbReference>
<gene>
    <name evidence="1" type="ORF">E8K88_07595</name>
</gene>
<dbReference type="PIRSF" id="PIRSF001439">
    <property type="entry name" value="CryM"/>
    <property type="match status" value="1"/>
</dbReference>
<dbReference type="InterPro" id="IPR053444">
    <property type="entry name" value="Pyr2C_reductase-like"/>
</dbReference>
<sequence length="311" mass="32627">MAASLTAPLQVYSAAQTAALLPFPALIDALAQTMRDYEAGAIHSPERMVVPFDSAVLLSMPAVAADLVAHKLITVQPANSARALPAIHGLVTAFDSVTGIPLFVLDGPEVTGRRTAAVSMLGLRTLGPSQVRDVLLYGTGTQARYHLQALADCYPGCTVHIKARELAEAQAFCAEHAQLPLQLLAVDQTLPDTMDAVITVTTSLQAIYDLPALAGRLVIGVGAFRPEMAEIGPNTLAGSVLYADDIVGAPHEAGDLIQAGVDWAQVRSLASALDQAADHTRPIVFKSVGTAAWDLAACRLARQLLQNSPVT</sequence>
<dbReference type="PANTHER" id="PTHR13812:SF19">
    <property type="entry name" value="KETIMINE REDUCTASE MU-CRYSTALLIN"/>
    <property type="match status" value="1"/>
</dbReference>
<dbReference type="InterPro" id="IPR003462">
    <property type="entry name" value="ODC_Mu_crystall"/>
</dbReference>
<dbReference type="Pfam" id="PF02423">
    <property type="entry name" value="OCD_Mu_crystall"/>
    <property type="match status" value="1"/>
</dbReference>
<dbReference type="InterPro" id="IPR023401">
    <property type="entry name" value="ODC_N"/>
</dbReference>
<keyword evidence="2" id="KW-1185">Reference proteome</keyword>
<dbReference type="GO" id="GO:0005737">
    <property type="term" value="C:cytoplasm"/>
    <property type="evidence" value="ECO:0007669"/>
    <property type="project" value="TreeGrafter"/>
</dbReference>
<dbReference type="SUPFAM" id="SSF51735">
    <property type="entry name" value="NAD(P)-binding Rossmann-fold domains"/>
    <property type="match status" value="1"/>
</dbReference>
<evidence type="ECO:0000313" key="2">
    <source>
        <dbReference type="Proteomes" id="UP000306236"/>
    </source>
</evidence>
<organism evidence="1 2">
    <name type="scientific">Lampropedia aestuarii</name>
    <dbReference type="NCBI Taxonomy" id="2562762"/>
    <lineage>
        <taxon>Bacteria</taxon>
        <taxon>Pseudomonadati</taxon>
        <taxon>Pseudomonadota</taxon>
        <taxon>Betaproteobacteria</taxon>
        <taxon>Burkholderiales</taxon>
        <taxon>Comamonadaceae</taxon>
        <taxon>Lampropedia</taxon>
    </lineage>
</organism>
<dbReference type="OrthoDB" id="5293744at2"/>
<dbReference type="PANTHER" id="PTHR13812">
    <property type="entry name" value="KETIMINE REDUCTASE MU-CRYSTALLIN"/>
    <property type="match status" value="1"/>
</dbReference>
<evidence type="ECO:0000313" key="1">
    <source>
        <dbReference type="EMBL" id="THJ33954.1"/>
    </source>
</evidence>
<proteinExistence type="predicted"/>
<dbReference type="EMBL" id="SSWX01000008">
    <property type="protein sequence ID" value="THJ33954.1"/>
    <property type="molecule type" value="Genomic_DNA"/>
</dbReference>
<protein>
    <submittedName>
        <fullName evidence="1">Delta(1)-pyrroline-2-carboxylate reductase family protein</fullName>
    </submittedName>
</protein>
<name>A0A4S5BMT9_9BURK</name>
<dbReference type="NCBIfam" id="NF045512">
    <property type="entry name" value="PyrPipCarbRedLhpI"/>
    <property type="match status" value="1"/>
</dbReference>
<dbReference type="Gene3D" id="3.40.50.720">
    <property type="entry name" value="NAD(P)-binding Rossmann-like Domain"/>
    <property type="match status" value="1"/>
</dbReference>
<comment type="caution">
    <text evidence="1">The sequence shown here is derived from an EMBL/GenBank/DDBJ whole genome shotgun (WGS) entry which is preliminary data.</text>
</comment>
<reference evidence="1 2" key="1">
    <citation type="submission" date="2019-04" db="EMBL/GenBank/DDBJ databases">
        <title>Lampropedia sp YIM MLB12 draf genome.</title>
        <authorList>
            <person name="Wang Y.-X."/>
        </authorList>
    </citation>
    <scope>NUCLEOTIDE SEQUENCE [LARGE SCALE GENOMIC DNA]</scope>
    <source>
        <strain evidence="1 2">YIM MLB12</strain>
    </source>
</reference>
<accession>A0A4S5BMT9</accession>